<evidence type="ECO:0008006" key="4">
    <source>
        <dbReference type="Google" id="ProtNLM"/>
    </source>
</evidence>
<dbReference type="AlphaFoldDB" id="A0A4Y7TL26"/>
<dbReference type="STRING" id="71717.A0A4Y7TL26"/>
<keyword evidence="3" id="KW-1185">Reference proteome</keyword>
<reference evidence="2 3" key="1">
    <citation type="journal article" date="2019" name="Nat. Ecol. Evol.">
        <title>Megaphylogeny resolves global patterns of mushroom evolution.</title>
        <authorList>
            <person name="Varga T."/>
            <person name="Krizsan K."/>
            <person name="Foldi C."/>
            <person name="Dima B."/>
            <person name="Sanchez-Garcia M."/>
            <person name="Sanchez-Ramirez S."/>
            <person name="Szollosi G.J."/>
            <person name="Szarkandi J.G."/>
            <person name="Papp V."/>
            <person name="Albert L."/>
            <person name="Andreopoulos W."/>
            <person name="Angelini C."/>
            <person name="Antonin V."/>
            <person name="Barry K.W."/>
            <person name="Bougher N.L."/>
            <person name="Buchanan P."/>
            <person name="Buyck B."/>
            <person name="Bense V."/>
            <person name="Catcheside P."/>
            <person name="Chovatia M."/>
            <person name="Cooper J."/>
            <person name="Damon W."/>
            <person name="Desjardin D."/>
            <person name="Finy P."/>
            <person name="Geml J."/>
            <person name="Haridas S."/>
            <person name="Hughes K."/>
            <person name="Justo A."/>
            <person name="Karasinski D."/>
            <person name="Kautmanova I."/>
            <person name="Kiss B."/>
            <person name="Kocsube S."/>
            <person name="Kotiranta H."/>
            <person name="LaButti K.M."/>
            <person name="Lechner B.E."/>
            <person name="Liimatainen K."/>
            <person name="Lipzen A."/>
            <person name="Lukacs Z."/>
            <person name="Mihaltcheva S."/>
            <person name="Morgado L.N."/>
            <person name="Niskanen T."/>
            <person name="Noordeloos M.E."/>
            <person name="Ohm R.A."/>
            <person name="Ortiz-Santana B."/>
            <person name="Ovrebo C."/>
            <person name="Racz N."/>
            <person name="Riley R."/>
            <person name="Savchenko A."/>
            <person name="Shiryaev A."/>
            <person name="Soop K."/>
            <person name="Spirin V."/>
            <person name="Szebenyi C."/>
            <person name="Tomsovsky M."/>
            <person name="Tulloss R.E."/>
            <person name="Uehling J."/>
            <person name="Grigoriev I.V."/>
            <person name="Vagvolgyi C."/>
            <person name="Papp T."/>
            <person name="Martin F.M."/>
            <person name="Miettinen O."/>
            <person name="Hibbett D.S."/>
            <person name="Nagy L.G."/>
        </authorList>
    </citation>
    <scope>NUCLEOTIDE SEQUENCE [LARGE SCALE GENOMIC DNA]</scope>
    <source>
        <strain evidence="2 3">FP101781</strain>
    </source>
</reference>
<gene>
    <name evidence="2" type="ORF">FA13DRAFT_1624988</name>
</gene>
<evidence type="ECO:0000313" key="3">
    <source>
        <dbReference type="Proteomes" id="UP000298030"/>
    </source>
</evidence>
<evidence type="ECO:0000256" key="1">
    <source>
        <dbReference type="SAM" id="MobiDB-lite"/>
    </source>
</evidence>
<accession>A0A4Y7TL26</accession>
<dbReference type="OrthoDB" id="3249298at2759"/>
<evidence type="ECO:0000313" key="2">
    <source>
        <dbReference type="EMBL" id="TEB34895.1"/>
    </source>
</evidence>
<dbReference type="Proteomes" id="UP000298030">
    <property type="component" value="Unassembled WGS sequence"/>
</dbReference>
<dbReference type="EMBL" id="QPFP01000008">
    <property type="protein sequence ID" value="TEB34895.1"/>
    <property type="molecule type" value="Genomic_DNA"/>
</dbReference>
<protein>
    <recommendedName>
        <fullName evidence="4">Fe2OG dioxygenase domain-containing protein</fullName>
    </recommendedName>
</protein>
<name>A0A4Y7TL26_COPMI</name>
<dbReference type="Gene3D" id="3.60.130.30">
    <property type="match status" value="1"/>
</dbReference>
<comment type="caution">
    <text evidence="2">The sequence shown here is derived from an EMBL/GenBank/DDBJ whole genome shotgun (WGS) entry which is preliminary data.</text>
</comment>
<organism evidence="2 3">
    <name type="scientific">Coprinellus micaceus</name>
    <name type="common">Glistening ink-cap mushroom</name>
    <name type="synonym">Coprinus micaceus</name>
    <dbReference type="NCBI Taxonomy" id="71717"/>
    <lineage>
        <taxon>Eukaryota</taxon>
        <taxon>Fungi</taxon>
        <taxon>Dikarya</taxon>
        <taxon>Basidiomycota</taxon>
        <taxon>Agaricomycotina</taxon>
        <taxon>Agaricomycetes</taxon>
        <taxon>Agaricomycetidae</taxon>
        <taxon>Agaricales</taxon>
        <taxon>Agaricineae</taxon>
        <taxon>Psathyrellaceae</taxon>
        <taxon>Coprinellus</taxon>
    </lineage>
</organism>
<sequence length="196" mass="22029">MAAGFRFPKHKQDNRSSTPAAHLGSWHLSSGDLMVTRDTRNQLPEVEPIMNELFEHVQTKVVPPICEALLHHAPQVLPKMQKAHEYAKENVRKEHQAYYEPVDFGGMFFTLAIKEGSSERLHIDFNDHPHSLTWLVPFGEWTGGDFVVPQLGAVVPVRSGQILGAMTRVLLHCGTPITSGRRLVLTCFTDNTLIRT</sequence>
<proteinExistence type="predicted"/>
<feature type="region of interest" description="Disordered" evidence="1">
    <location>
        <begin position="1"/>
        <end position="23"/>
    </location>
</feature>